<feature type="transmembrane region" description="Helical" evidence="1">
    <location>
        <begin position="355"/>
        <end position="372"/>
    </location>
</feature>
<keyword evidence="1" id="KW-0812">Transmembrane</keyword>
<sequence length="376" mass="43166">MIKNKSKQIFFFLFVFVWAIFITVIIIIISLSVLAFIYDINCFIFIIVFTFYLFILNILENNKKIKLTIFENILLFIVVFQTVVLVITLIFNILSYFYLDLGPLYVLEDHNNNNIKDTNTNRNIYFSNDSWSSTIRSLFIYGSAGIAIHVTRASGSGFKKVGTGIGAFVADSVGKIVENTINDPSYVRAHFTNWKMMWEKDSTGHQISDTVKVDISGDSQFTNKILGEMSKASGSSETSSFLPSASGLDNVYEQLSSLCNDLLLPIIEALKPQPVNYPIELLMDQHHILSVSLFILTIISFVFFIIFLYNIILILYKDKILNLFNNKYILMYLNLQFKIINLENIILIIFLIHNFYYLLIGLHFLAIFPIDINMNN</sequence>
<gene>
    <name evidence="2" type="ORF">PRA_mt0018</name>
</gene>
<evidence type="ECO:0000313" key="2">
    <source>
        <dbReference type="EMBL" id="CCE89166.1"/>
    </source>
</evidence>
<keyword evidence="1" id="KW-0472">Membrane</keyword>
<dbReference type="GeneID" id="14469505"/>
<feature type="transmembrane region" description="Helical" evidence="1">
    <location>
        <begin position="9"/>
        <end position="37"/>
    </location>
</feature>
<keyword evidence="2" id="KW-0496">Mitochondrion</keyword>
<feature type="transmembrane region" description="Helical" evidence="1">
    <location>
        <begin position="288"/>
        <end position="316"/>
    </location>
</feature>
<dbReference type="AlphaFoldDB" id="L8B9A1"/>
<accession>L8B9A1</accession>
<name>L8B9A1_PHLRA</name>
<reference evidence="2" key="1">
    <citation type="journal article" date="2014" name="PLoS ONE">
        <title>Mitochondrial Genome of Phlebia radiata Is the Second Largest (156 kbp) among Fungi and Features Signs of Genome Flexibility and Recent Recombination Events.</title>
        <authorList>
            <person name="Salavirta H."/>
            <person name="Oksanen I."/>
            <person name="Kuuskeri J."/>
            <person name="Makela M."/>
            <person name="Laine P."/>
            <person name="Paulin L."/>
            <person name="Lundell T."/>
        </authorList>
    </citation>
    <scope>NUCLEOTIDE SEQUENCE</scope>
    <source>
        <strain evidence="2">79</strain>
    </source>
</reference>
<protein>
    <submittedName>
        <fullName evidence="2">Uncharacterized protein</fullName>
    </submittedName>
</protein>
<keyword evidence="1" id="KW-1133">Transmembrane helix</keyword>
<proteinExistence type="predicted"/>
<feature type="transmembrane region" description="Helical" evidence="1">
    <location>
        <begin position="73"/>
        <end position="99"/>
    </location>
</feature>
<evidence type="ECO:0000256" key="1">
    <source>
        <dbReference type="SAM" id="Phobius"/>
    </source>
</evidence>
<organism evidence="2">
    <name type="scientific">Phlebia radiata</name>
    <name type="common">White-rot fungus</name>
    <dbReference type="NCBI Taxonomy" id="5308"/>
    <lineage>
        <taxon>Eukaryota</taxon>
        <taxon>Fungi</taxon>
        <taxon>Dikarya</taxon>
        <taxon>Basidiomycota</taxon>
        <taxon>Agaricomycotina</taxon>
        <taxon>Agaricomycetes</taxon>
        <taxon>Polyporales</taxon>
        <taxon>Meruliaceae</taxon>
        <taxon>Phlebia</taxon>
    </lineage>
</organism>
<feature type="transmembrane region" description="Helical" evidence="1">
    <location>
        <begin position="43"/>
        <end position="61"/>
    </location>
</feature>
<geneLocation type="mitochondrion" evidence="2"/>
<dbReference type="RefSeq" id="YP_007374866.1">
    <property type="nucleotide sequence ID" value="NC_020148.1"/>
</dbReference>
<dbReference type="EMBL" id="HE613568">
    <property type="protein sequence ID" value="CCE89166.1"/>
    <property type="molecule type" value="Genomic_DNA"/>
</dbReference>